<dbReference type="GO" id="GO:0016236">
    <property type="term" value="P:macroautophagy"/>
    <property type="evidence" value="ECO:0007669"/>
    <property type="project" value="TreeGrafter"/>
</dbReference>
<dbReference type="InterPro" id="IPR011990">
    <property type="entry name" value="TPR-like_helical_dom_sf"/>
</dbReference>
<evidence type="ECO:0000256" key="1">
    <source>
        <dbReference type="SAM" id="MobiDB-lite"/>
    </source>
</evidence>
<feature type="region of interest" description="Disordered" evidence="1">
    <location>
        <begin position="463"/>
        <end position="490"/>
    </location>
</feature>
<evidence type="ECO:0000313" key="4">
    <source>
        <dbReference type="Proteomes" id="UP001310890"/>
    </source>
</evidence>
<dbReference type="Proteomes" id="UP001310890">
    <property type="component" value="Unassembled WGS sequence"/>
</dbReference>
<feature type="region of interest" description="Disordered" evidence="1">
    <location>
        <begin position="668"/>
        <end position="711"/>
    </location>
</feature>
<dbReference type="Pfam" id="PF23556">
    <property type="entry name" value="TPR_Vps41"/>
    <property type="match status" value="1"/>
</dbReference>
<protein>
    <recommendedName>
        <fullName evidence="2">Vps41 beta-propeller domain-containing protein</fullName>
    </recommendedName>
</protein>
<name>A0AAN7T863_9PEZI</name>
<accession>A0AAN7T863</accession>
<dbReference type="GO" id="GO:0005770">
    <property type="term" value="C:late endosome"/>
    <property type="evidence" value="ECO:0007669"/>
    <property type="project" value="TreeGrafter"/>
</dbReference>
<feature type="compositionally biased region" description="Acidic residues" evidence="1">
    <location>
        <begin position="38"/>
        <end position="53"/>
    </location>
</feature>
<feature type="domain" description="Vps41 beta-propeller" evidence="2">
    <location>
        <begin position="397"/>
        <end position="525"/>
    </location>
</feature>
<dbReference type="PANTHER" id="PTHR12616">
    <property type="entry name" value="VACUOLAR PROTEIN SORTING VPS41"/>
    <property type="match status" value="1"/>
</dbReference>
<evidence type="ECO:0000313" key="3">
    <source>
        <dbReference type="EMBL" id="KAK5107428.1"/>
    </source>
</evidence>
<reference evidence="3" key="1">
    <citation type="submission" date="2023-08" db="EMBL/GenBank/DDBJ databases">
        <title>Black Yeasts Isolated from many extreme environments.</title>
        <authorList>
            <person name="Coleine C."/>
            <person name="Stajich J.E."/>
            <person name="Selbmann L."/>
        </authorList>
    </citation>
    <scope>NUCLEOTIDE SEQUENCE</scope>
    <source>
        <strain evidence="3">CCFEE 5401</strain>
    </source>
</reference>
<dbReference type="InterPro" id="IPR057780">
    <property type="entry name" value="Beta-prop_Vps41"/>
</dbReference>
<gene>
    <name evidence="3" type="ORF">LTR62_001289</name>
</gene>
<dbReference type="InterPro" id="IPR045111">
    <property type="entry name" value="Vps41/Vps8"/>
</dbReference>
<dbReference type="GO" id="GO:0006623">
    <property type="term" value="P:protein targeting to vacuole"/>
    <property type="evidence" value="ECO:0007669"/>
    <property type="project" value="InterPro"/>
</dbReference>
<dbReference type="Gene3D" id="1.25.40.10">
    <property type="entry name" value="Tetratricopeptide repeat domain"/>
    <property type="match status" value="1"/>
</dbReference>
<comment type="caution">
    <text evidence="3">The sequence shown here is derived from an EMBL/GenBank/DDBJ whole genome shotgun (WGS) entry which is preliminary data.</text>
</comment>
<feature type="domain" description="Vps41 beta-propeller" evidence="2">
    <location>
        <begin position="177"/>
        <end position="242"/>
    </location>
</feature>
<dbReference type="PANTHER" id="PTHR12616:SF1">
    <property type="entry name" value="VACUOLAR PROTEIN SORTING-ASSOCIATED PROTEIN 41 HOMOLOG"/>
    <property type="match status" value="1"/>
</dbReference>
<dbReference type="GO" id="GO:0009267">
    <property type="term" value="P:cellular response to starvation"/>
    <property type="evidence" value="ECO:0007669"/>
    <property type="project" value="TreeGrafter"/>
</dbReference>
<dbReference type="Gene3D" id="2.130.10.10">
    <property type="entry name" value="YVTN repeat-like/Quinoprotein amine dehydrogenase"/>
    <property type="match status" value="1"/>
</dbReference>
<feature type="region of interest" description="Disordered" evidence="1">
    <location>
        <begin position="567"/>
        <end position="599"/>
    </location>
</feature>
<evidence type="ECO:0000259" key="2">
    <source>
        <dbReference type="Pfam" id="PF23411"/>
    </source>
</evidence>
<organism evidence="3 4">
    <name type="scientific">Meristemomyces frigidus</name>
    <dbReference type="NCBI Taxonomy" id="1508187"/>
    <lineage>
        <taxon>Eukaryota</taxon>
        <taxon>Fungi</taxon>
        <taxon>Dikarya</taxon>
        <taxon>Ascomycota</taxon>
        <taxon>Pezizomycotina</taxon>
        <taxon>Dothideomycetes</taxon>
        <taxon>Dothideomycetidae</taxon>
        <taxon>Mycosphaerellales</taxon>
        <taxon>Teratosphaeriaceae</taxon>
        <taxon>Meristemomyces</taxon>
    </lineage>
</organism>
<dbReference type="EMBL" id="JAVRRL010000122">
    <property type="protein sequence ID" value="KAK5107428.1"/>
    <property type="molecule type" value="Genomic_DNA"/>
</dbReference>
<proteinExistence type="predicted"/>
<sequence length="1304" mass="142402">MSADPEATAGRALQQQSPTIATGDHSAGQDDAPSQDTDQQDEDEEEDEEDEEEPKLKYAKLTGNLTGVYRNGDSTSAFVVAGDKMVMGSHNGSVHVLALPGLQALRSWRGHSATITSISVSPTPPPPTTVRSEKGETSVVTLGSPAPSIRDQPRSSATAPAAARQPPQQQHSTPSIVNTPNNQIYVATSSLDGHVCISSLLDTKDVQLRNFARPVNAVCLSPDYKNDRTYLSGGLAGQLVLTVGGKSGVSADANTSSTAAATSGWLGTLTGGLAGGGQGRDTALHSGEGPIGTIKWSLSGKWVVWVNEEGIKIMRSHLRLDSESAEDAWKRIAHAGKPNRTNWTGMAAVWKARCEWINELRLEDDHTDAQGDAPPAAITKPNGNGIPGSNATSKAKKVEKLIVGWGDTTWLLHVHEGGTSHSGSRQIGSADIIHKLQFRDCIVSGITLYTPTLAAILAYRTRDDDDNPIDNSNTPSKGGRQRNRRTGLPPQLRLVNIKDGEEVDLDELSISRFETLSAQDYHLSTIYIPQPVPEKVLRGEGKGALAAVWEASGGGYAERLFSSSASVMSGSSSGKDEKTSGRRSVSSPKGSVQGVAASQPFRRVTDAHPYMEAQGQKLVIQSPYDCVLAIKRDQGDHLEWLLEHERYAEAWLLIDRHPQIVDTAERQTYGADSEPSSPSRADPNSLADFFTDGQDAQSSIGGEPGYNASSQKEKRRIGDLWLQQLIAARQWVEAGEIAGKVLGTSPRWEHWVWTFAQADKFDEITPYIPSSQLRPPLPSLVYEVVLGHYIQVDRSRLKQLMETWDPELFDVKSIITAIEGKLRSGEVTERTVEDGEKGRDWRMLMEALAKLYLADDRSREALRCYIRTQNADTAMELIKDGGLLDAVGEDVPGLLMLRVSAEQLRSAPPAELEEASSDALQLLREEAHRGTIPPSTVIGQLERKGPALQLFLFFYLKALWLGRPDQEQQQQNQQTPRRKWDPRIQEGHALVNDHADLALSLFAEYDRDLLMTFLRASEMYSYERAANICDQRHYIPELVYILSKTGQAKRALSLIISELGDVKQAISFAKENGELWDDLLDYSMNRPRFIRGLLEELGTAINPVKMIRRIPEGLEIPGLKDGIQTMVREYEIQYSISEGVARVLRGEVGVAMDTLRAGRKKAVRFEVVHGRHGVEDVDLAVRDVPTTVPGDGEVLAVARRKVEVKSVRPGHCVGCGEPFGDDEKLPLIGFACGHVYHLPCLLRANPATSDEDSIDRLLGQLGYQNSSEDSGIGGRSVGAKVAHAHVIKNVVKGGCRHCVISDGA</sequence>
<dbReference type="SUPFAM" id="SSF50978">
    <property type="entry name" value="WD40 repeat-like"/>
    <property type="match status" value="1"/>
</dbReference>
<dbReference type="Pfam" id="PF23411">
    <property type="entry name" value="Beta-prop_Vps41"/>
    <property type="match status" value="2"/>
</dbReference>
<feature type="region of interest" description="Disordered" evidence="1">
    <location>
        <begin position="116"/>
        <end position="179"/>
    </location>
</feature>
<dbReference type="GO" id="GO:0030897">
    <property type="term" value="C:HOPS complex"/>
    <property type="evidence" value="ECO:0007669"/>
    <property type="project" value="TreeGrafter"/>
</dbReference>
<dbReference type="InterPro" id="IPR015943">
    <property type="entry name" value="WD40/YVTN_repeat-like_dom_sf"/>
</dbReference>
<feature type="compositionally biased region" description="Low complexity" evidence="1">
    <location>
        <begin position="154"/>
        <end position="170"/>
    </location>
</feature>
<dbReference type="InterPro" id="IPR036322">
    <property type="entry name" value="WD40_repeat_dom_sf"/>
</dbReference>
<feature type="region of interest" description="Disordered" evidence="1">
    <location>
        <begin position="1"/>
        <end position="58"/>
    </location>
</feature>
<dbReference type="GO" id="GO:0034058">
    <property type="term" value="P:endosomal vesicle fusion"/>
    <property type="evidence" value="ECO:0007669"/>
    <property type="project" value="TreeGrafter"/>
</dbReference>
<feature type="region of interest" description="Disordered" evidence="1">
    <location>
        <begin position="367"/>
        <end position="393"/>
    </location>
</feature>